<proteinExistence type="inferred from homology"/>
<evidence type="ECO:0000259" key="7">
    <source>
        <dbReference type="Pfam" id="PF08240"/>
    </source>
</evidence>
<comment type="similarity">
    <text evidence="2">Belongs to the zinc-containing alcohol dehydrogenase family.</text>
</comment>
<comment type="cofactor">
    <cofactor evidence="1">
        <name>Zn(2+)</name>
        <dbReference type="ChEBI" id="CHEBI:29105"/>
    </cofactor>
</comment>
<dbReference type="InterPro" id="IPR013154">
    <property type="entry name" value="ADH-like_N"/>
</dbReference>
<feature type="domain" description="Alcohol dehydrogenase-like C-terminal" evidence="6">
    <location>
        <begin position="204"/>
        <end position="321"/>
    </location>
</feature>
<keyword evidence="4" id="KW-0862">Zinc</keyword>
<dbReference type="Gene3D" id="3.40.50.720">
    <property type="entry name" value="NAD(P)-binding Rossmann-like Domain"/>
    <property type="match status" value="1"/>
</dbReference>
<dbReference type="Gene3D" id="3.90.180.10">
    <property type="entry name" value="Medium-chain alcohol dehydrogenases, catalytic domain"/>
    <property type="match status" value="1"/>
</dbReference>
<dbReference type="InterPro" id="IPR013149">
    <property type="entry name" value="ADH-like_C"/>
</dbReference>
<keyword evidence="5" id="KW-0560">Oxidoreductase</keyword>
<reference evidence="8 9" key="1">
    <citation type="submission" date="2016-10" db="EMBL/GenBank/DDBJ databases">
        <authorList>
            <person name="de Groot N.N."/>
        </authorList>
    </citation>
    <scope>NUCLEOTIDE SEQUENCE [LARGE SCALE GENOMIC DNA]</scope>
    <source>
        <strain evidence="8 9">CGMCC 4.3491</strain>
    </source>
</reference>
<dbReference type="SUPFAM" id="SSF50129">
    <property type="entry name" value="GroES-like"/>
    <property type="match status" value="2"/>
</dbReference>
<evidence type="ECO:0000256" key="1">
    <source>
        <dbReference type="ARBA" id="ARBA00001947"/>
    </source>
</evidence>
<dbReference type="InterPro" id="IPR011032">
    <property type="entry name" value="GroES-like_sf"/>
</dbReference>
<dbReference type="PANTHER" id="PTHR43350:SF21">
    <property type="entry name" value="S-NITROSOMYCOTHIOL REDUCTASE MSCR"/>
    <property type="match status" value="1"/>
</dbReference>
<evidence type="ECO:0000313" key="9">
    <source>
        <dbReference type="Proteomes" id="UP000198891"/>
    </source>
</evidence>
<organism evidence="8 9">
    <name type="scientific">Herbiconiux ginsengi</name>
    <dbReference type="NCBI Taxonomy" id="381665"/>
    <lineage>
        <taxon>Bacteria</taxon>
        <taxon>Bacillati</taxon>
        <taxon>Actinomycetota</taxon>
        <taxon>Actinomycetes</taxon>
        <taxon>Micrococcales</taxon>
        <taxon>Microbacteriaceae</taxon>
        <taxon>Herbiconiux</taxon>
    </lineage>
</organism>
<dbReference type="RefSeq" id="WP_092548457.1">
    <property type="nucleotide sequence ID" value="NZ_FNPZ01000001.1"/>
</dbReference>
<dbReference type="EMBL" id="FNPZ01000001">
    <property type="protein sequence ID" value="SDY51936.1"/>
    <property type="molecule type" value="Genomic_DNA"/>
</dbReference>
<keyword evidence="9" id="KW-1185">Reference proteome</keyword>
<evidence type="ECO:0000256" key="4">
    <source>
        <dbReference type="ARBA" id="ARBA00022833"/>
    </source>
</evidence>
<dbReference type="GO" id="GO:0046872">
    <property type="term" value="F:metal ion binding"/>
    <property type="evidence" value="ECO:0007669"/>
    <property type="project" value="UniProtKB-KW"/>
</dbReference>
<sequence length="368" mass="37914">MKIRGAVLTTSSSTAPYGDSMPIAVEELELDPPGPFEVLVQIEAAGICHSDLSVVNGSRPRPLPMLLGHEAAGRVLASGDDEGSELVGRRVVMAFLPRCGECSACATEGRLPCERGSVANGEGRLLSGARRISLAGREVAHHLGVSGFATHAVVDRRSLVPVGDDVPPDIAALLGCAVLTGGGAVLNVARPLAGQTIAVVGLGGVGMAALLVARCIPDVRVIGVDPVQEKRLKASELGADEVFDPTEAVGTVKADTVIEAAGSAAAFETAVSITGIGGRTISVGLPASDARAGISPLALVSEAREIVGSYLGSAVPSRDIPRFEQLWRDGRLPLQQLISARIGLDDVNHAMDELASGHAIRQLIELPR</sequence>
<dbReference type="PANTHER" id="PTHR43350">
    <property type="entry name" value="NAD-DEPENDENT ALCOHOL DEHYDROGENASE"/>
    <property type="match status" value="1"/>
</dbReference>
<evidence type="ECO:0000256" key="2">
    <source>
        <dbReference type="ARBA" id="ARBA00008072"/>
    </source>
</evidence>
<dbReference type="OrthoDB" id="334894at2"/>
<accession>A0A1H3KIJ1</accession>
<dbReference type="AlphaFoldDB" id="A0A1H3KIJ1"/>
<keyword evidence="3" id="KW-0479">Metal-binding</keyword>
<dbReference type="SUPFAM" id="SSF51735">
    <property type="entry name" value="NAD(P)-binding Rossmann-fold domains"/>
    <property type="match status" value="1"/>
</dbReference>
<dbReference type="Pfam" id="PF00107">
    <property type="entry name" value="ADH_zinc_N"/>
    <property type="match status" value="1"/>
</dbReference>
<name>A0A1H3KIJ1_9MICO</name>
<protein>
    <submittedName>
        <fullName evidence="8">Alcohol dehydrogenase</fullName>
    </submittedName>
</protein>
<evidence type="ECO:0000259" key="6">
    <source>
        <dbReference type="Pfam" id="PF00107"/>
    </source>
</evidence>
<dbReference type="Pfam" id="PF08240">
    <property type="entry name" value="ADH_N"/>
    <property type="match status" value="1"/>
</dbReference>
<dbReference type="GO" id="GO:0016491">
    <property type="term" value="F:oxidoreductase activity"/>
    <property type="evidence" value="ECO:0007669"/>
    <property type="project" value="UniProtKB-KW"/>
</dbReference>
<evidence type="ECO:0000256" key="3">
    <source>
        <dbReference type="ARBA" id="ARBA00022723"/>
    </source>
</evidence>
<gene>
    <name evidence="8" type="ORF">SAMN05216554_0574</name>
</gene>
<evidence type="ECO:0000313" key="8">
    <source>
        <dbReference type="EMBL" id="SDY51936.1"/>
    </source>
</evidence>
<feature type="domain" description="Alcohol dehydrogenase-like N-terminal" evidence="7">
    <location>
        <begin position="35"/>
        <end position="163"/>
    </location>
</feature>
<dbReference type="Proteomes" id="UP000198891">
    <property type="component" value="Unassembled WGS sequence"/>
</dbReference>
<dbReference type="InterPro" id="IPR036291">
    <property type="entry name" value="NAD(P)-bd_dom_sf"/>
</dbReference>
<evidence type="ECO:0000256" key="5">
    <source>
        <dbReference type="ARBA" id="ARBA00023002"/>
    </source>
</evidence>
<dbReference type="STRING" id="381665.SAMN05216554_0574"/>